<sequence length="261" mass="27952">MGTGVCGPCGLCGPLCERVGFGGGVRRLPGLDGCCVWLLLCRRRAVSGPRRAWMRAVSGPRCARTRRAWLSPRPDACARFSPRPVARCVRSAPRPVLRCARFPLCPELLSARLSLWQGRACCLRVVPAAQSRLLRLGAYGSSGPTAPQVLRFFRAYGSSAAADPLPRLEPVPLSPARAAPPSRFLVLGCGSGPARRIPRLQPRLAVSAGPGAARRRTALSTFSSSAPSLSANARSRRAITRRASFRSCSPVSVSSRFARRP</sequence>
<reference evidence="1 2" key="1">
    <citation type="submission" date="2022-03" db="EMBL/GenBank/DDBJ databases">
        <title>Complete genome of Streptomyces rimosus ssp. rimosus R7 (=ATCC 10970).</title>
        <authorList>
            <person name="Beganovic S."/>
            <person name="Ruckert C."/>
            <person name="Busche T."/>
            <person name="Kalinowski J."/>
            <person name="Wittmann C."/>
        </authorList>
    </citation>
    <scope>NUCLEOTIDE SEQUENCE [LARGE SCALE GENOMIC DNA]</scope>
    <source>
        <strain evidence="1 2">R7</strain>
    </source>
</reference>
<organism evidence="1 2">
    <name type="scientific">Streptomyces rimosus subsp. rimosus</name>
    <dbReference type="NCBI Taxonomy" id="132474"/>
    <lineage>
        <taxon>Bacteria</taxon>
        <taxon>Bacillati</taxon>
        <taxon>Actinomycetota</taxon>
        <taxon>Actinomycetes</taxon>
        <taxon>Kitasatosporales</taxon>
        <taxon>Streptomycetaceae</taxon>
        <taxon>Streptomyces</taxon>
    </lineage>
</organism>
<evidence type="ECO:0000313" key="1">
    <source>
        <dbReference type="EMBL" id="UNZ05222.1"/>
    </source>
</evidence>
<name>A0ABY3Z4Y9_STRRM</name>
<dbReference type="EMBL" id="CP094298">
    <property type="protein sequence ID" value="UNZ05222.1"/>
    <property type="molecule type" value="Genomic_DNA"/>
</dbReference>
<keyword evidence="2" id="KW-1185">Reference proteome</keyword>
<dbReference type="Proteomes" id="UP000829494">
    <property type="component" value="Chromosome"/>
</dbReference>
<evidence type="ECO:0000313" key="2">
    <source>
        <dbReference type="Proteomes" id="UP000829494"/>
    </source>
</evidence>
<gene>
    <name evidence="1" type="ORF">SRIMR7_23985</name>
</gene>
<protein>
    <submittedName>
        <fullName evidence="1">Uncharacterized protein</fullName>
    </submittedName>
</protein>
<accession>A0ABY3Z4Y9</accession>
<proteinExistence type="predicted"/>